<dbReference type="AlphaFoldDB" id="W1PWA1"/>
<reference evidence="3" key="1">
    <citation type="journal article" date="2013" name="Science">
        <title>The Amborella genome and the evolution of flowering plants.</title>
        <authorList>
            <consortium name="Amborella Genome Project"/>
        </authorList>
    </citation>
    <scope>NUCLEOTIDE SEQUENCE [LARGE SCALE GENOMIC DNA]</scope>
</reference>
<sequence length="254" mass="29517">MTPTLFDVYDILRLAVDGQPVTYRPISDLHEFIEDNLGIVPIGGNLTTIKHSWLKANFRGLPPNASPVEIVRYTRAYLLFLISVTIFVDASVATVPTRYLQFFKYIEQASRYEWCCNPRISISFTWKSLYFQAKTFQWFCHSYADIEVDTANGLALEEYKAWYNRVSHLIIHNVANPPIDILQPRNQEEEEVVPAHEPQYIMRPLGYEDELVSAFKASIIMLAEALTQTKEKLGWKYYNVKLMMKLYNNKADKM</sequence>
<gene>
    <name evidence="2" type="ORF">AMTR_s00025p00129710</name>
</gene>
<organism evidence="2 3">
    <name type="scientific">Amborella trichopoda</name>
    <dbReference type="NCBI Taxonomy" id="13333"/>
    <lineage>
        <taxon>Eukaryota</taxon>
        <taxon>Viridiplantae</taxon>
        <taxon>Streptophyta</taxon>
        <taxon>Embryophyta</taxon>
        <taxon>Tracheophyta</taxon>
        <taxon>Spermatophyta</taxon>
        <taxon>Magnoliopsida</taxon>
        <taxon>Amborellales</taxon>
        <taxon>Amborellaceae</taxon>
        <taxon>Amborella</taxon>
    </lineage>
</organism>
<feature type="domain" description="Aminotransferase-like plant mobile" evidence="1">
    <location>
        <begin position="1"/>
        <end position="115"/>
    </location>
</feature>
<accession>W1PWA1</accession>
<keyword evidence="3" id="KW-1185">Reference proteome</keyword>
<proteinExistence type="predicted"/>
<dbReference type="Gramene" id="ERN12413">
    <property type="protein sequence ID" value="ERN12413"/>
    <property type="gene ID" value="AMTR_s00025p00129710"/>
</dbReference>
<evidence type="ECO:0000259" key="1">
    <source>
        <dbReference type="Pfam" id="PF10536"/>
    </source>
</evidence>
<dbReference type="PANTHER" id="PTHR46033">
    <property type="entry name" value="PROTEIN MAIN-LIKE 2"/>
    <property type="match status" value="1"/>
</dbReference>
<dbReference type="Pfam" id="PF10536">
    <property type="entry name" value="PMD"/>
    <property type="match status" value="1"/>
</dbReference>
<evidence type="ECO:0000313" key="2">
    <source>
        <dbReference type="EMBL" id="ERN12413.1"/>
    </source>
</evidence>
<dbReference type="InterPro" id="IPR044824">
    <property type="entry name" value="MAIN-like"/>
</dbReference>
<dbReference type="InterPro" id="IPR019557">
    <property type="entry name" value="AminoTfrase-like_pln_mobile"/>
</dbReference>
<dbReference type="PANTHER" id="PTHR46033:SF1">
    <property type="entry name" value="PROTEIN MAIN-LIKE 2"/>
    <property type="match status" value="1"/>
</dbReference>
<name>W1PWA1_AMBTC</name>
<dbReference type="Proteomes" id="UP000017836">
    <property type="component" value="Unassembled WGS sequence"/>
</dbReference>
<evidence type="ECO:0000313" key="3">
    <source>
        <dbReference type="Proteomes" id="UP000017836"/>
    </source>
</evidence>
<dbReference type="EMBL" id="KI392614">
    <property type="protein sequence ID" value="ERN12413.1"/>
    <property type="molecule type" value="Genomic_DNA"/>
</dbReference>
<dbReference type="HOGENOM" id="CLU_058703_0_0_1"/>
<dbReference type="GO" id="GO:0010073">
    <property type="term" value="P:meristem maintenance"/>
    <property type="evidence" value="ECO:0007669"/>
    <property type="project" value="InterPro"/>
</dbReference>
<protein>
    <recommendedName>
        <fullName evidence="1">Aminotransferase-like plant mobile domain-containing protein</fullName>
    </recommendedName>
</protein>